<gene>
    <name evidence="2" type="ORF">GCM10008935_04150</name>
</gene>
<sequence>MMKQEELELLTNKLSQQFFGKPFVDSVQFNNRLRTTGGRYIPAKRTIEINPKYYKELGEEDLMGIIKHELCHYHLHIEGKPYHHRSREFRALLEETGSPRFCGTLPSEEDKKKHQFQCRSCGLTFKRKRKINPARYRCGKCQGKIVQIQ</sequence>
<dbReference type="Proteomes" id="UP001500740">
    <property type="component" value="Unassembled WGS sequence"/>
</dbReference>
<comment type="caution">
    <text evidence="2">The sequence shown here is derived from an EMBL/GenBank/DDBJ whole genome shotgun (WGS) entry which is preliminary data.</text>
</comment>
<keyword evidence="3" id="KW-1185">Reference proteome</keyword>
<evidence type="ECO:0000313" key="3">
    <source>
        <dbReference type="Proteomes" id="UP001500740"/>
    </source>
</evidence>
<dbReference type="NCBIfam" id="NF003339">
    <property type="entry name" value="PRK04351.1"/>
    <property type="match status" value="1"/>
</dbReference>
<dbReference type="Pfam" id="PF17283">
    <property type="entry name" value="Zn_ribbon_SprT"/>
    <property type="match status" value="1"/>
</dbReference>
<dbReference type="EMBL" id="BAAACZ010000003">
    <property type="protein sequence ID" value="GAA0452647.1"/>
    <property type="molecule type" value="Genomic_DNA"/>
</dbReference>
<protein>
    <submittedName>
        <fullName evidence="2">SprT family protein</fullName>
    </submittedName>
</protein>
<dbReference type="InterPro" id="IPR006640">
    <property type="entry name" value="SprT-like_domain"/>
</dbReference>
<evidence type="ECO:0000259" key="1">
    <source>
        <dbReference type="SMART" id="SM00731"/>
    </source>
</evidence>
<dbReference type="Pfam" id="PF10263">
    <property type="entry name" value="SprT-like"/>
    <property type="match status" value="1"/>
</dbReference>
<name>A0ABN0ZMA0_9BACI</name>
<accession>A0ABN0ZMA0</accession>
<reference evidence="2 3" key="1">
    <citation type="journal article" date="2019" name="Int. J. Syst. Evol. Microbiol.">
        <title>The Global Catalogue of Microorganisms (GCM) 10K type strain sequencing project: providing services to taxonomists for standard genome sequencing and annotation.</title>
        <authorList>
            <consortium name="The Broad Institute Genomics Platform"/>
            <consortium name="The Broad Institute Genome Sequencing Center for Infectious Disease"/>
            <person name="Wu L."/>
            <person name="Ma J."/>
        </authorList>
    </citation>
    <scope>NUCLEOTIDE SEQUENCE [LARGE SCALE GENOMIC DNA]</scope>
    <source>
        <strain evidence="2 3">JCM 14193</strain>
    </source>
</reference>
<dbReference type="InterPro" id="IPR035240">
    <property type="entry name" value="SprT_Zn_ribbon"/>
</dbReference>
<organism evidence="2 3">
    <name type="scientific">Alkalibacillus silvisoli</name>
    <dbReference type="NCBI Taxonomy" id="392823"/>
    <lineage>
        <taxon>Bacteria</taxon>
        <taxon>Bacillati</taxon>
        <taxon>Bacillota</taxon>
        <taxon>Bacilli</taxon>
        <taxon>Bacillales</taxon>
        <taxon>Bacillaceae</taxon>
        <taxon>Alkalibacillus</taxon>
    </lineage>
</organism>
<feature type="domain" description="SprT-like" evidence="1">
    <location>
        <begin position="5"/>
        <end position="148"/>
    </location>
</feature>
<proteinExistence type="predicted"/>
<evidence type="ECO:0000313" key="2">
    <source>
        <dbReference type="EMBL" id="GAA0452647.1"/>
    </source>
</evidence>
<dbReference type="SMART" id="SM00731">
    <property type="entry name" value="SprT"/>
    <property type="match status" value="1"/>
</dbReference>